<dbReference type="CDD" id="cd05402">
    <property type="entry name" value="NT_PAP_TUTase"/>
    <property type="match status" value="1"/>
</dbReference>
<dbReference type="GO" id="GO:0050265">
    <property type="term" value="F:RNA uridylyltransferase activity"/>
    <property type="evidence" value="ECO:0007669"/>
    <property type="project" value="UniProtKB-EC"/>
</dbReference>
<keyword evidence="6" id="KW-0963">Cytoplasm</keyword>
<comment type="subcellular location">
    <subcellularLocation>
        <location evidence="3">Cytoplasm</location>
    </subcellularLocation>
</comment>
<dbReference type="Gene3D" id="1.10.1410.10">
    <property type="match status" value="1"/>
</dbReference>
<feature type="compositionally biased region" description="Basic residues" evidence="11">
    <location>
        <begin position="58"/>
        <end position="67"/>
    </location>
</feature>
<dbReference type="InterPro" id="IPR002058">
    <property type="entry name" value="PAP_assoc"/>
</dbReference>
<dbReference type="GO" id="GO:0061157">
    <property type="term" value="P:mRNA destabilization"/>
    <property type="evidence" value="ECO:0007669"/>
    <property type="project" value="UniProtKB-ARBA"/>
</dbReference>
<dbReference type="OrthoDB" id="407432at2759"/>
<dbReference type="SUPFAM" id="SSF81301">
    <property type="entry name" value="Nucleotidyltransferase"/>
    <property type="match status" value="1"/>
</dbReference>
<gene>
    <name evidence="14" type="ORF">AQUCO_01300489v1</name>
</gene>
<feature type="compositionally biased region" description="Pro residues" evidence="11">
    <location>
        <begin position="14"/>
        <end position="24"/>
    </location>
</feature>
<dbReference type="Gene3D" id="3.30.460.10">
    <property type="entry name" value="Beta Polymerase, domain 2"/>
    <property type="match status" value="1"/>
</dbReference>
<feature type="region of interest" description="Disordered" evidence="11">
    <location>
        <begin position="1"/>
        <end position="130"/>
    </location>
</feature>
<keyword evidence="8" id="KW-0479">Metal-binding</keyword>
<dbReference type="InParanoid" id="A0A2G5E2N1"/>
<dbReference type="GO" id="GO:0046872">
    <property type="term" value="F:metal ion binding"/>
    <property type="evidence" value="ECO:0007669"/>
    <property type="project" value="UniProtKB-KW"/>
</dbReference>
<evidence type="ECO:0000256" key="9">
    <source>
        <dbReference type="ARBA" id="ARBA00022842"/>
    </source>
</evidence>
<dbReference type="EC" id="2.7.7.52" evidence="5"/>
<reference evidence="14 15" key="1">
    <citation type="submission" date="2017-09" db="EMBL/GenBank/DDBJ databases">
        <title>WGS assembly of Aquilegia coerulea Goldsmith.</title>
        <authorList>
            <person name="Hodges S."/>
            <person name="Kramer E."/>
            <person name="Nordborg M."/>
            <person name="Tomkins J."/>
            <person name="Borevitz J."/>
            <person name="Derieg N."/>
            <person name="Yan J."/>
            <person name="Mihaltcheva S."/>
            <person name="Hayes R.D."/>
            <person name="Rokhsar D."/>
        </authorList>
    </citation>
    <scope>NUCLEOTIDE SEQUENCE [LARGE SCALE GENOMIC DNA]</scope>
    <source>
        <strain evidence="15">cv. Goldsmith</strain>
    </source>
</reference>
<dbReference type="PANTHER" id="PTHR12271">
    <property type="entry name" value="POLY A POLYMERASE CID PAP -RELATED"/>
    <property type="match status" value="1"/>
</dbReference>
<sequence>MNTGGGGGGGGGRGPPPQQPPQPSLSPTNGGEFLLQLLQKPQQQNTSTTTTTTTTTHPLHHLLHHNNHPSPPPLDPAVAAMGPTISSFSSINGHDQSNSNSNSNSLPPWLLNPSPSPTITNNNNNTPWGLAGLPPPPNLQFTGNHHQQHQQLQQSQFFADEFQGFGHLGGNGILGHQPSVRPQQQKQQEQNMMMFGSLPSDIKNLEKVLNGNLLDQRSREVNWMNVVDSQFGVQQDGQVKSSHIWSNANRNLEFDGKLNLHAPHQWNNYPNHEQARGGGERGREQELVQPRKIPVLEPRNAPPGFPTKPKGLDHQWGSMSGMPELERNVDREESSRGKMNHKVNQSYNNDEMLRNNLPASGGIHADASSRLHLSGQIDHPGPREGSKLHSVPAVDIEESLGTLHGEVFEEDSRFNRNENKSKSDASGPNYQRSGRGWQDDLSEQLMNSVRLSNGLDKSSTSHYDNSYDKNFRPDMSRELRPPGQRMRNHKRVVDCRSDIDRMNAPFLAIYESLVPTEEEKSKQKQLLTSLEKLVNKEWPTAQLYLYGSCANSFGVSKSDIDVCLALEEPDINKSEILLKLADILQADNLENVQALTRARVPIVKLMDPVTGISCDICINNVLAVVNTKLLHDYAQIDDRLRQLAFIVKHWAKSRGVNVTYQGTLSSYAYVLMCIHFLQQRKPAILPCLQGMEATYVVTVDDIECAYFDQVQHLRDFGARNKERIAALVWAFFDYWAYRHDYANGVISVRTGSIISKRAKDWTRRIGNDRHLICIEDPFEISHDLGRVVDKYSIKTLREEFERAANIMHLDPDPCVTLFEPYVPN</sequence>
<dbReference type="SUPFAM" id="SSF81631">
    <property type="entry name" value="PAP/OAS1 substrate-binding domain"/>
    <property type="match status" value="1"/>
</dbReference>
<feature type="compositionally biased region" description="Basic and acidic residues" evidence="11">
    <location>
        <begin position="273"/>
        <end position="286"/>
    </location>
</feature>
<keyword evidence="9" id="KW-0460">Magnesium</keyword>
<organism evidence="14 15">
    <name type="scientific">Aquilegia coerulea</name>
    <name type="common">Rocky mountain columbine</name>
    <dbReference type="NCBI Taxonomy" id="218851"/>
    <lineage>
        <taxon>Eukaryota</taxon>
        <taxon>Viridiplantae</taxon>
        <taxon>Streptophyta</taxon>
        <taxon>Embryophyta</taxon>
        <taxon>Tracheophyta</taxon>
        <taxon>Spermatophyta</taxon>
        <taxon>Magnoliopsida</taxon>
        <taxon>Ranunculales</taxon>
        <taxon>Ranunculaceae</taxon>
        <taxon>Thalictroideae</taxon>
        <taxon>Aquilegia</taxon>
    </lineage>
</organism>
<dbReference type="GO" id="GO:0000956">
    <property type="term" value="P:nuclear-transcribed mRNA catabolic process"/>
    <property type="evidence" value="ECO:0007669"/>
    <property type="project" value="UniProtKB-ARBA"/>
</dbReference>
<dbReference type="Pfam" id="PF22600">
    <property type="entry name" value="MTPAP-like_central"/>
    <property type="match status" value="1"/>
</dbReference>
<evidence type="ECO:0000256" key="10">
    <source>
        <dbReference type="ARBA" id="ARBA00049105"/>
    </source>
</evidence>
<dbReference type="GO" id="GO:0031123">
    <property type="term" value="P:RNA 3'-end processing"/>
    <property type="evidence" value="ECO:0007669"/>
    <property type="project" value="TreeGrafter"/>
</dbReference>
<evidence type="ECO:0000256" key="1">
    <source>
        <dbReference type="ARBA" id="ARBA00001936"/>
    </source>
</evidence>
<dbReference type="InterPro" id="IPR043519">
    <property type="entry name" value="NT_sf"/>
</dbReference>
<feature type="compositionally biased region" description="Polar residues" evidence="11">
    <location>
        <begin position="452"/>
        <end position="464"/>
    </location>
</feature>
<keyword evidence="7" id="KW-0808">Transferase</keyword>
<dbReference type="Pfam" id="PF03828">
    <property type="entry name" value="PAP_assoc"/>
    <property type="match status" value="1"/>
</dbReference>
<dbReference type="GO" id="GO:0010628">
    <property type="term" value="P:positive regulation of gene expression"/>
    <property type="evidence" value="ECO:0007669"/>
    <property type="project" value="UniProtKB-ARBA"/>
</dbReference>
<dbReference type="FunCoup" id="A0A2G5E2N1">
    <property type="interactions" value="1070"/>
</dbReference>
<dbReference type="InterPro" id="IPR054708">
    <property type="entry name" value="MTPAP-like_central"/>
</dbReference>
<keyword evidence="15" id="KW-1185">Reference proteome</keyword>
<dbReference type="AlphaFoldDB" id="A0A2G5E2N1"/>
<evidence type="ECO:0000259" key="12">
    <source>
        <dbReference type="Pfam" id="PF03828"/>
    </source>
</evidence>
<evidence type="ECO:0000256" key="4">
    <source>
        <dbReference type="ARBA" id="ARBA00008593"/>
    </source>
</evidence>
<feature type="region of interest" description="Disordered" evidence="11">
    <location>
        <begin position="264"/>
        <end position="287"/>
    </location>
</feature>
<evidence type="ECO:0000256" key="2">
    <source>
        <dbReference type="ARBA" id="ARBA00001946"/>
    </source>
</evidence>
<dbReference type="PANTHER" id="PTHR12271:SF40">
    <property type="entry name" value="POLY(A) RNA POLYMERASE GLD2"/>
    <property type="match status" value="1"/>
</dbReference>
<dbReference type="GO" id="GO:0005737">
    <property type="term" value="C:cytoplasm"/>
    <property type="evidence" value="ECO:0007669"/>
    <property type="project" value="UniProtKB-SubCell"/>
</dbReference>
<evidence type="ECO:0000259" key="13">
    <source>
        <dbReference type="Pfam" id="PF22600"/>
    </source>
</evidence>
<dbReference type="FunFam" id="3.30.460.10:FF:000067">
    <property type="entry name" value="Terminal uridylyltransferase cid1"/>
    <property type="match status" value="1"/>
</dbReference>
<comment type="catalytic activity">
    <reaction evidence="10">
        <text>RNA(n) + UTP = RNA(n)-3'-uridine ribonucleotide + diphosphate</text>
        <dbReference type="Rhea" id="RHEA:14785"/>
        <dbReference type="Rhea" id="RHEA-COMP:14527"/>
        <dbReference type="Rhea" id="RHEA-COMP:17348"/>
        <dbReference type="ChEBI" id="CHEBI:33019"/>
        <dbReference type="ChEBI" id="CHEBI:46398"/>
        <dbReference type="ChEBI" id="CHEBI:140395"/>
        <dbReference type="ChEBI" id="CHEBI:173116"/>
        <dbReference type="EC" id="2.7.7.52"/>
    </reaction>
</comment>
<feature type="compositionally biased region" description="Low complexity" evidence="11">
    <location>
        <begin position="34"/>
        <end position="57"/>
    </location>
</feature>
<feature type="compositionally biased region" description="Gly residues" evidence="11">
    <location>
        <begin position="1"/>
        <end position="13"/>
    </location>
</feature>
<feature type="domain" description="PAP-associated" evidence="12">
    <location>
        <begin position="724"/>
        <end position="782"/>
    </location>
</feature>
<evidence type="ECO:0000256" key="5">
    <source>
        <dbReference type="ARBA" id="ARBA00012472"/>
    </source>
</evidence>
<evidence type="ECO:0000256" key="8">
    <source>
        <dbReference type="ARBA" id="ARBA00022723"/>
    </source>
</evidence>
<feature type="region of interest" description="Disordered" evidence="11">
    <location>
        <begin position="403"/>
        <end position="436"/>
    </location>
</feature>
<evidence type="ECO:0000256" key="3">
    <source>
        <dbReference type="ARBA" id="ARBA00004496"/>
    </source>
</evidence>
<dbReference type="STRING" id="218851.A0A2G5E2N1"/>
<feature type="compositionally biased region" description="Low complexity" evidence="11">
    <location>
        <begin position="97"/>
        <end position="127"/>
    </location>
</feature>
<evidence type="ECO:0000313" key="14">
    <source>
        <dbReference type="EMBL" id="PIA49787.1"/>
    </source>
</evidence>
<name>A0A2G5E2N1_AQUCA</name>
<feature type="domain" description="Poly(A) RNA polymerase mitochondrial-like central palm" evidence="13">
    <location>
        <begin position="508"/>
        <end position="635"/>
    </location>
</feature>
<feature type="compositionally biased region" description="Basic and acidic residues" evidence="11">
    <location>
        <begin position="465"/>
        <end position="480"/>
    </location>
</feature>
<proteinExistence type="inferred from homology"/>
<comment type="similarity">
    <text evidence="4">Belongs to the DNA polymerase type-B-like family.</text>
</comment>
<evidence type="ECO:0000256" key="11">
    <source>
        <dbReference type="SAM" id="MobiDB-lite"/>
    </source>
</evidence>
<dbReference type="EMBL" id="KZ305030">
    <property type="protein sequence ID" value="PIA49787.1"/>
    <property type="molecule type" value="Genomic_DNA"/>
</dbReference>
<dbReference type="Proteomes" id="UP000230069">
    <property type="component" value="Unassembled WGS sequence"/>
</dbReference>
<evidence type="ECO:0000313" key="15">
    <source>
        <dbReference type="Proteomes" id="UP000230069"/>
    </source>
</evidence>
<feature type="compositionally biased region" description="Basic and acidic residues" evidence="11">
    <location>
        <begin position="406"/>
        <end position="423"/>
    </location>
</feature>
<protein>
    <recommendedName>
        <fullName evidence="5">RNA uridylyltransferase</fullName>
        <ecNumber evidence="5">2.7.7.52</ecNumber>
    </recommendedName>
</protein>
<accession>A0A2G5E2N1</accession>
<feature type="region of interest" description="Disordered" evidence="11">
    <location>
        <begin position="295"/>
        <end position="314"/>
    </location>
</feature>
<dbReference type="FunFam" id="1.10.1410.10:FF:000018">
    <property type="entry name" value="Terminal uridylyltransferase cid1"/>
    <property type="match status" value="1"/>
</dbReference>
<evidence type="ECO:0000256" key="6">
    <source>
        <dbReference type="ARBA" id="ARBA00022490"/>
    </source>
</evidence>
<evidence type="ECO:0000256" key="7">
    <source>
        <dbReference type="ARBA" id="ARBA00022679"/>
    </source>
</evidence>
<feature type="region of interest" description="Disordered" evidence="11">
    <location>
        <begin position="452"/>
        <end position="490"/>
    </location>
</feature>
<feature type="compositionally biased region" description="Polar residues" evidence="11">
    <location>
        <begin position="84"/>
        <end position="96"/>
    </location>
</feature>
<comment type="cofactor">
    <cofactor evidence="1">
        <name>Mn(2+)</name>
        <dbReference type="ChEBI" id="CHEBI:29035"/>
    </cofactor>
</comment>
<comment type="cofactor">
    <cofactor evidence="2">
        <name>Mg(2+)</name>
        <dbReference type="ChEBI" id="CHEBI:18420"/>
    </cofactor>
</comment>